<evidence type="ECO:0000313" key="10">
    <source>
        <dbReference type="EMBL" id="CAD8820525.1"/>
    </source>
</evidence>
<dbReference type="SMART" id="SM00563">
    <property type="entry name" value="PlsC"/>
    <property type="match status" value="1"/>
</dbReference>
<evidence type="ECO:0000256" key="5">
    <source>
        <dbReference type="ARBA" id="ARBA00023315"/>
    </source>
</evidence>
<keyword evidence="2" id="KW-0444">Lipid biosynthesis</keyword>
<keyword evidence="4" id="KW-0443">Lipid metabolism</keyword>
<feature type="region of interest" description="Disordered" evidence="6">
    <location>
        <begin position="48"/>
        <end position="76"/>
    </location>
</feature>
<evidence type="ECO:0000256" key="7">
    <source>
        <dbReference type="SAM" id="Phobius"/>
    </source>
</evidence>
<evidence type="ECO:0000256" key="3">
    <source>
        <dbReference type="ARBA" id="ARBA00022679"/>
    </source>
</evidence>
<comment type="pathway">
    <text evidence="1">Lipid metabolism.</text>
</comment>
<evidence type="ECO:0000256" key="4">
    <source>
        <dbReference type="ARBA" id="ARBA00023098"/>
    </source>
</evidence>
<proteinExistence type="predicted"/>
<dbReference type="GO" id="GO:0006654">
    <property type="term" value="P:phosphatidic acid biosynthetic process"/>
    <property type="evidence" value="ECO:0007669"/>
    <property type="project" value="TreeGrafter"/>
</dbReference>
<name>A0A6T6MJD3_9RHOD</name>
<gene>
    <name evidence="9" type="ORF">TOLI1172_LOCUS4916</name>
    <name evidence="10" type="ORF">TOLI1172_LOCUS4917</name>
</gene>
<keyword evidence="7" id="KW-0812">Transmembrane</keyword>
<keyword evidence="7" id="KW-0472">Membrane</keyword>
<feature type="transmembrane region" description="Helical" evidence="7">
    <location>
        <begin position="82"/>
        <end position="112"/>
    </location>
</feature>
<keyword evidence="5" id="KW-0012">Acyltransferase</keyword>
<evidence type="ECO:0000256" key="6">
    <source>
        <dbReference type="SAM" id="MobiDB-lite"/>
    </source>
</evidence>
<dbReference type="EMBL" id="HBFP01006869">
    <property type="protein sequence ID" value="CAD8820525.1"/>
    <property type="molecule type" value="Transcribed_RNA"/>
</dbReference>
<sequence>MLGFVVGGIGLCSDTDLKCSLRKSKKIVSGKARKSNLVCLSSSTATHAQHHESSSSELSSRLTKKSANHTSASSTTPRRAGFVGALFLLSTFLWAAPIFTLMLLAHPFVLLFDYKRRRFHDMLCLLWANLTMACSFCIPRIIGKENIPEPGQVVIYAANHQSYADIFSFAALRRATKFVSKSEILKIPTIGWAIALGKHVALRRGDRRGQVMAYREMIQSIKDGNSLAIFPEGTRSKTGRMKRFHSGAFKASVTTGAPVVPITIVGTRELMPPDSYIPVAYPKNGISVIVHPQVDPTGKTDEEMSALVFQAIESGLPEEFRTTSEVL</sequence>
<feature type="domain" description="Phospholipid/glycerol acyltransferase" evidence="8">
    <location>
        <begin position="154"/>
        <end position="267"/>
    </location>
</feature>
<dbReference type="SUPFAM" id="SSF69593">
    <property type="entry name" value="Glycerol-3-phosphate (1)-acyltransferase"/>
    <property type="match status" value="1"/>
</dbReference>
<protein>
    <recommendedName>
        <fullName evidence="8">Phospholipid/glycerol acyltransferase domain-containing protein</fullName>
    </recommendedName>
</protein>
<dbReference type="CDD" id="cd07989">
    <property type="entry name" value="LPLAT_AGPAT-like"/>
    <property type="match status" value="1"/>
</dbReference>
<evidence type="ECO:0000256" key="1">
    <source>
        <dbReference type="ARBA" id="ARBA00005189"/>
    </source>
</evidence>
<accession>A0A6T6MJD3</accession>
<keyword evidence="3" id="KW-0808">Transferase</keyword>
<dbReference type="AlphaFoldDB" id="A0A6T6MJD3"/>
<dbReference type="InterPro" id="IPR002123">
    <property type="entry name" value="Plipid/glycerol_acylTrfase"/>
</dbReference>
<evidence type="ECO:0000259" key="8">
    <source>
        <dbReference type="SMART" id="SM00563"/>
    </source>
</evidence>
<dbReference type="GO" id="GO:0003841">
    <property type="term" value="F:1-acylglycerol-3-phosphate O-acyltransferase activity"/>
    <property type="evidence" value="ECO:0007669"/>
    <property type="project" value="TreeGrafter"/>
</dbReference>
<dbReference type="PANTHER" id="PTHR10434:SF64">
    <property type="entry name" value="1-ACYL-SN-GLYCEROL-3-PHOSPHATE ACYLTRANSFERASE-RELATED"/>
    <property type="match status" value="1"/>
</dbReference>
<dbReference type="Pfam" id="PF01553">
    <property type="entry name" value="Acyltransferase"/>
    <property type="match status" value="1"/>
</dbReference>
<reference evidence="10" key="1">
    <citation type="submission" date="2021-01" db="EMBL/GenBank/DDBJ databases">
        <authorList>
            <person name="Corre E."/>
            <person name="Pelletier E."/>
            <person name="Niang G."/>
            <person name="Scheremetjew M."/>
            <person name="Finn R."/>
            <person name="Kale V."/>
            <person name="Holt S."/>
            <person name="Cochrane G."/>
            <person name="Meng A."/>
            <person name="Brown T."/>
            <person name="Cohen L."/>
        </authorList>
    </citation>
    <scope>NUCLEOTIDE SEQUENCE</scope>
    <source>
        <strain evidence="10">CCMP3278</strain>
    </source>
</reference>
<evidence type="ECO:0000256" key="2">
    <source>
        <dbReference type="ARBA" id="ARBA00022516"/>
    </source>
</evidence>
<dbReference type="PANTHER" id="PTHR10434">
    <property type="entry name" value="1-ACYL-SN-GLYCEROL-3-PHOSPHATE ACYLTRANSFERASE"/>
    <property type="match status" value="1"/>
</dbReference>
<keyword evidence="7" id="KW-1133">Transmembrane helix</keyword>
<dbReference type="EMBL" id="HBFP01006868">
    <property type="protein sequence ID" value="CAD8820524.1"/>
    <property type="molecule type" value="Transcribed_RNA"/>
</dbReference>
<evidence type="ECO:0000313" key="9">
    <source>
        <dbReference type="EMBL" id="CAD8820524.1"/>
    </source>
</evidence>
<organism evidence="10">
    <name type="scientific">Timspurckia oligopyrenoides</name>
    <dbReference type="NCBI Taxonomy" id="708627"/>
    <lineage>
        <taxon>Eukaryota</taxon>
        <taxon>Rhodophyta</taxon>
        <taxon>Bangiophyceae</taxon>
        <taxon>Porphyridiales</taxon>
        <taxon>Porphyridiaceae</taxon>
        <taxon>Timspurckia</taxon>
    </lineage>
</organism>